<dbReference type="PANTHER" id="PTHR43308:SF5">
    <property type="entry name" value="S-LAYER PROTEIN _ PEPTIDOGLYCAN ENDO-BETA-N-ACETYLGLUCOSAMINIDASE"/>
    <property type="match status" value="1"/>
</dbReference>
<feature type="domain" description="SLH" evidence="4">
    <location>
        <begin position="638"/>
        <end position="698"/>
    </location>
</feature>
<dbReference type="InterPro" id="IPR017853">
    <property type="entry name" value="GH"/>
</dbReference>
<dbReference type="SUPFAM" id="SSF51445">
    <property type="entry name" value="(Trans)glycosidases"/>
    <property type="match status" value="1"/>
</dbReference>
<dbReference type="Proteomes" id="UP001596113">
    <property type="component" value="Unassembled WGS sequence"/>
</dbReference>
<dbReference type="SUPFAM" id="SSF49265">
    <property type="entry name" value="Fibronectin type III"/>
    <property type="match status" value="1"/>
</dbReference>
<dbReference type="SMART" id="SM00060">
    <property type="entry name" value="FN3"/>
    <property type="match status" value="1"/>
</dbReference>
<dbReference type="Gene3D" id="3.20.20.80">
    <property type="entry name" value="Glycosidases"/>
    <property type="match status" value="1"/>
</dbReference>
<organism evidence="5 6">
    <name type="scientific">Cohnella soli</name>
    <dbReference type="NCBI Taxonomy" id="425005"/>
    <lineage>
        <taxon>Bacteria</taxon>
        <taxon>Bacillati</taxon>
        <taxon>Bacillota</taxon>
        <taxon>Bacilli</taxon>
        <taxon>Bacillales</taxon>
        <taxon>Paenibacillaceae</taxon>
        <taxon>Cohnella</taxon>
    </lineage>
</organism>
<evidence type="ECO:0000256" key="1">
    <source>
        <dbReference type="SAM" id="MobiDB-lite"/>
    </source>
</evidence>
<name>A0ABW0HKF1_9BACL</name>
<feature type="domain" description="SLH" evidence="4">
    <location>
        <begin position="574"/>
        <end position="637"/>
    </location>
</feature>
<evidence type="ECO:0000259" key="3">
    <source>
        <dbReference type="PROSITE" id="PS50853"/>
    </source>
</evidence>
<feature type="chain" id="PRO_5047382254" evidence="2">
    <location>
        <begin position="25"/>
        <end position="753"/>
    </location>
</feature>
<evidence type="ECO:0000256" key="2">
    <source>
        <dbReference type="SAM" id="SignalP"/>
    </source>
</evidence>
<evidence type="ECO:0000313" key="6">
    <source>
        <dbReference type="Proteomes" id="UP001596113"/>
    </source>
</evidence>
<reference evidence="6" key="1">
    <citation type="journal article" date="2019" name="Int. J. Syst. Evol. Microbiol.">
        <title>The Global Catalogue of Microorganisms (GCM) 10K type strain sequencing project: providing services to taxonomists for standard genome sequencing and annotation.</title>
        <authorList>
            <consortium name="The Broad Institute Genomics Platform"/>
            <consortium name="The Broad Institute Genome Sequencing Center for Infectious Disease"/>
            <person name="Wu L."/>
            <person name="Ma J."/>
        </authorList>
    </citation>
    <scope>NUCLEOTIDE SEQUENCE [LARGE SCALE GENOMIC DNA]</scope>
    <source>
        <strain evidence="6">CGMCC 1.18575</strain>
    </source>
</reference>
<dbReference type="CDD" id="cd00063">
    <property type="entry name" value="FN3"/>
    <property type="match status" value="1"/>
</dbReference>
<dbReference type="InterPro" id="IPR036116">
    <property type="entry name" value="FN3_sf"/>
</dbReference>
<feature type="domain" description="Fibronectin type-III" evidence="3">
    <location>
        <begin position="456"/>
        <end position="544"/>
    </location>
</feature>
<dbReference type="InterPro" id="IPR001119">
    <property type="entry name" value="SLH_dom"/>
</dbReference>
<keyword evidence="6" id="KW-1185">Reference proteome</keyword>
<evidence type="ECO:0000313" key="5">
    <source>
        <dbReference type="EMBL" id="MFC5401666.1"/>
    </source>
</evidence>
<evidence type="ECO:0000259" key="4">
    <source>
        <dbReference type="PROSITE" id="PS51272"/>
    </source>
</evidence>
<dbReference type="Gene3D" id="2.60.40.10">
    <property type="entry name" value="Immunoglobulins"/>
    <property type="match status" value="1"/>
</dbReference>
<feature type="region of interest" description="Disordered" evidence="1">
    <location>
        <begin position="540"/>
        <end position="576"/>
    </location>
</feature>
<sequence>MIRKFSRALALVVAVLLLVPSSFAGVSNTASASDASGGGYVQDQFFLSTFRAAHWGDALNLDDYKAVIQATKDANFNLVENAILPRGKMLQALAACEEVQIQCLAQNITNDLGFSGMGQSYPAFTETTVQSAVAELKDFATLEGYYIWDEVFKPHFGVARQLKDYFKQQDPDRLVYSIALPSYGPYRWDDTTGNAYDDYIDEYIRTVDPDVLGFDYYPFWNILGPNAEQASLIENDLWRDMGLFRQKSIETAKPFWFYFQGVDMTPVNEKWVLGHMTPEKMGVQMKAALAYGAKTVSYFLTLDMLTDVQGNKMPIYSDIQALNKGVMNLGNKLFDKQSKKIYHFGIPENKRQIYFLDDAADDELIESAPDHSIVSVFADSTSTAYVLVVNKDYTQPLSGQLKLKVPGEVKLYDKTNDASQLLSGLTDTIDLQIASGDAELYMIVPEEDTQAPTWPPEGKLTAADAAQTSVKLNWPEATDNVGVKGYRVYVDGAEKATVAKDERSRQIENLNPGTVYTFAVKAYDEAGNESAELSVLAATLTPSGGYSPPEVQPKPETGQGTEQPEPTPQGPGEQPVVSFADISSHWAIEAIKKAAEQQITSGYPDGTFRPDQPITRAEFIVMLAKALGLEGEDDELTFSDRERIGPWASRAVAQAVRQGVIQGYTDGSFRPSAVVTRAEMAMMIAKALGLSLAENTSTGFADDGLIPSWAKSSVEALRREGIATGRSGERFAPQASASRAEAIVMLLRAAGSK</sequence>
<gene>
    <name evidence="5" type="ORF">ACFPOF_02880</name>
</gene>
<dbReference type="EMBL" id="JBHSMI010000005">
    <property type="protein sequence ID" value="MFC5401666.1"/>
    <property type="molecule type" value="Genomic_DNA"/>
</dbReference>
<dbReference type="InterPro" id="IPR051465">
    <property type="entry name" value="Cell_Envelope_Struct_Comp"/>
</dbReference>
<dbReference type="PANTHER" id="PTHR43308">
    <property type="entry name" value="OUTER MEMBRANE PROTEIN ALPHA-RELATED"/>
    <property type="match status" value="1"/>
</dbReference>
<feature type="signal peptide" evidence="2">
    <location>
        <begin position="1"/>
        <end position="24"/>
    </location>
</feature>
<dbReference type="PROSITE" id="PS51272">
    <property type="entry name" value="SLH"/>
    <property type="match status" value="3"/>
</dbReference>
<protein>
    <submittedName>
        <fullName evidence="5">S-layer homology domain-containing protein</fullName>
    </submittedName>
</protein>
<accession>A0ABW0HKF1</accession>
<keyword evidence="2" id="KW-0732">Signal</keyword>
<proteinExistence type="predicted"/>
<feature type="compositionally biased region" description="Low complexity" evidence="1">
    <location>
        <begin position="555"/>
        <end position="575"/>
    </location>
</feature>
<dbReference type="PROSITE" id="PS50853">
    <property type="entry name" value="FN3"/>
    <property type="match status" value="1"/>
</dbReference>
<dbReference type="InterPro" id="IPR013783">
    <property type="entry name" value="Ig-like_fold"/>
</dbReference>
<dbReference type="RefSeq" id="WP_378129444.1">
    <property type="nucleotide sequence ID" value="NZ_JBHSMI010000005.1"/>
</dbReference>
<dbReference type="Pfam" id="PF00041">
    <property type="entry name" value="fn3"/>
    <property type="match status" value="1"/>
</dbReference>
<feature type="domain" description="SLH" evidence="4">
    <location>
        <begin position="700"/>
        <end position="753"/>
    </location>
</feature>
<comment type="caution">
    <text evidence="5">The sequence shown here is derived from an EMBL/GenBank/DDBJ whole genome shotgun (WGS) entry which is preliminary data.</text>
</comment>
<dbReference type="Pfam" id="PF00395">
    <property type="entry name" value="SLH"/>
    <property type="match status" value="3"/>
</dbReference>
<dbReference type="InterPro" id="IPR003961">
    <property type="entry name" value="FN3_dom"/>
</dbReference>